<keyword evidence="7" id="KW-1185">Reference proteome</keyword>
<gene>
    <name evidence="6" type="ORF">DFR85_00430</name>
</gene>
<protein>
    <submittedName>
        <fullName evidence="6">ABC transporter ATP-binding protein</fullName>
    </submittedName>
</protein>
<dbReference type="PANTHER" id="PTHR43335">
    <property type="entry name" value="ABC TRANSPORTER, ATP-BINDING PROTEIN"/>
    <property type="match status" value="1"/>
</dbReference>
<dbReference type="PROSITE" id="PS50893">
    <property type="entry name" value="ABC_TRANSPORTER_2"/>
    <property type="match status" value="1"/>
</dbReference>
<dbReference type="AlphaFoldDB" id="A0A2U9IBA9"/>
<evidence type="ECO:0000313" key="6">
    <source>
        <dbReference type="EMBL" id="AWR93299.1"/>
    </source>
</evidence>
<dbReference type="OrthoDB" id="40048at2157"/>
<organism evidence="6 7">
    <name type="scientific">Acidianus brierleyi</name>
    <dbReference type="NCBI Taxonomy" id="41673"/>
    <lineage>
        <taxon>Archaea</taxon>
        <taxon>Thermoproteota</taxon>
        <taxon>Thermoprotei</taxon>
        <taxon>Sulfolobales</taxon>
        <taxon>Sulfolobaceae</taxon>
        <taxon>Acidianus</taxon>
    </lineage>
</organism>
<keyword evidence="3" id="KW-0547">Nucleotide-binding</keyword>
<comment type="similarity">
    <text evidence="1">Belongs to the ABC transporter superfamily.</text>
</comment>
<evidence type="ECO:0000256" key="4">
    <source>
        <dbReference type="ARBA" id="ARBA00022840"/>
    </source>
</evidence>
<dbReference type="GO" id="GO:0016887">
    <property type="term" value="F:ATP hydrolysis activity"/>
    <property type="evidence" value="ECO:0007669"/>
    <property type="project" value="InterPro"/>
</dbReference>
<dbReference type="InterPro" id="IPR003439">
    <property type="entry name" value="ABC_transporter-like_ATP-bd"/>
</dbReference>
<feature type="domain" description="ABC transporter" evidence="5">
    <location>
        <begin position="6"/>
        <end position="231"/>
    </location>
</feature>
<dbReference type="Proteomes" id="UP000248044">
    <property type="component" value="Chromosome"/>
</dbReference>
<evidence type="ECO:0000259" key="5">
    <source>
        <dbReference type="PROSITE" id="PS50893"/>
    </source>
</evidence>
<sequence length="304" mass="34503">MILVSVRAEEVEKFYGNKHALRGVSLEAENGRITSILGPNGAGKTTLIRIIMGLIFPSRGKVEVLNKDPFKNKKIFKEIGYVQELPNLPPFMTGKELLEMSCRIKGIDKSEIKRVLEIVGMEDSANKKIAKYSKGMTQRIAIAEAILGNPELLIMDEPNIGTDPSLNYNMREMLKEMRKDGKSILMTSHVLDDVKKVSDDVYLIFNGKVFFHGSPEDLIKKFLGVIVIVESDDKESIKSVIKDLDYITNIKFDNKRIILKLKEDRREDLIHYLVTSGIKIRSFYLDDELEEAYLMAIKEASKSD</sequence>
<name>A0A2U9IBA9_9CREN</name>
<evidence type="ECO:0000313" key="7">
    <source>
        <dbReference type="Proteomes" id="UP000248044"/>
    </source>
</evidence>
<proteinExistence type="inferred from homology"/>
<reference evidence="6 7" key="1">
    <citation type="submission" date="2018-05" db="EMBL/GenBank/DDBJ databases">
        <title>Complete Genome Sequences of Extremely Thermoacidophilic, Metal-Mobilizing Type-Strain Members of the Archaeal Family Sulfolobaceae: Acidianus brierleyi DSM-1651T, Acidianus sulfidivorans DSM-18786T, Metallosphaera hakonensis DSM-7519T, and Metallosphaera prunae DSM-10039T.</title>
        <authorList>
            <person name="Counts J.A."/>
            <person name="Kelly R.M."/>
        </authorList>
    </citation>
    <scope>NUCLEOTIDE SEQUENCE [LARGE SCALE GENOMIC DNA]</scope>
    <source>
        <strain evidence="6 7">DSM 1651</strain>
    </source>
</reference>
<dbReference type="KEGG" id="abri:DFR85_00430"/>
<keyword evidence="4 6" id="KW-0067">ATP-binding</keyword>
<evidence type="ECO:0000256" key="2">
    <source>
        <dbReference type="ARBA" id="ARBA00022448"/>
    </source>
</evidence>
<dbReference type="InterPro" id="IPR003593">
    <property type="entry name" value="AAA+_ATPase"/>
</dbReference>
<dbReference type="Pfam" id="PF00005">
    <property type="entry name" value="ABC_tran"/>
    <property type="match status" value="1"/>
</dbReference>
<evidence type="ECO:0000256" key="1">
    <source>
        <dbReference type="ARBA" id="ARBA00005417"/>
    </source>
</evidence>
<dbReference type="SUPFAM" id="SSF52540">
    <property type="entry name" value="P-loop containing nucleoside triphosphate hydrolases"/>
    <property type="match status" value="1"/>
</dbReference>
<dbReference type="InterPro" id="IPR027417">
    <property type="entry name" value="P-loop_NTPase"/>
</dbReference>
<evidence type="ECO:0000256" key="3">
    <source>
        <dbReference type="ARBA" id="ARBA00022741"/>
    </source>
</evidence>
<dbReference type="PANTHER" id="PTHR43335:SF4">
    <property type="entry name" value="ABC TRANSPORTER, ATP-BINDING PROTEIN"/>
    <property type="match status" value="1"/>
</dbReference>
<dbReference type="SMART" id="SM00382">
    <property type="entry name" value="AAA"/>
    <property type="match status" value="1"/>
</dbReference>
<keyword evidence="2" id="KW-0813">Transport</keyword>
<dbReference type="Gene3D" id="3.40.50.300">
    <property type="entry name" value="P-loop containing nucleotide triphosphate hydrolases"/>
    <property type="match status" value="1"/>
</dbReference>
<accession>A0A2U9IBA9</accession>
<dbReference type="GO" id="GO:0005524">
    <property type="term" value="F:ATP binding"/>
    <property type="evidence" value="ECO:0007669"/>
    <property type="project" value="UniProtKB-KW"/>
</dbReference>
<dbReference type="EMBL" id="CP029289">
    <property type="protein sequence ID" value="AWR93299.1"/>
    <property type="molecule type" value="Genomic_DNA"/>
</dbReference>